<feature type="transmembrane region" description="Helical" evidence="1">
    <location>
        <begin position="362"/>
        <end position="383"/>
    </location>
</feature>
<evidence type="ECO:0000313" key="4">
    <source>
        <dbReference type="Proteomes" id="UP000430564"/>
    </source>
</evidence>
<dbReference type="EMBL" id="WEHX01000038">
    <property type="protein sequence ID" value="KAB7659630.1"/>
    <property type="molecule type" value="Genomic_DNA"/>
</dbReference>
<feature type="transmembrane region" description="Helical" evidence="1">
    <location>
        <begin position="336"/>
        <end position="355"/>
    </location>
</feature>
<dbReference type="SUPFAM" id="SSF52540">
    <property type="entry name" value="P-loop containing nucleoside triphosphate hydrolases"/>
    <property type="match status" value="1"/>
</dbReference>
<dbReference type="OrthoDB" id="5406017at2"/>
<feature type="domain" description="G" evidence="2">
    <location>
        <begin position="14"/>
        <end position="155"/>
    </location>
</feature>
<feature type="transmembrane region" description="Helical" evidence="1">
    <location>
        <begin position="403"/>
        <end position="422"/>
    </location>
</feature>
<dbReference type="Proteomes" id="UP000430564">
    <property type="component" value="Unassembled WGS sequence"/>
</dbReference>
<evidence type="ECO:0000313" key="3">
    <source>
        <dbReference type="EMBL" id="KAB7659630.1"/>
    </source>
</evidence>
<reference evidence="3 4" key="1">
    <citation type="submission" date="2019-10" db="EMBL/GenBank/DDBJ databases">
        <title>Genome diversity of Sutterella seckii.</title>
        <authorList>
            <person name="Chaplin A.V."/>
            <person name="Sokolova S.R."/>
            <person name="Mosin K.A."/>
            <person name="Ivanova E.L."/>
            <person name="Kochetkova T.O."/>
            <person name="Goltsov A.Y."/>
            <person name="Trofimov D.Y."/>
            <person name="Efimov B.A."/>
        </authorList>
    </citation>
    <scope>NUCLEOTIDE SEQUENCE [LARGE SCALE GENOMIC DNA]</scope>
    <source>
        <strain evidence="3 4">ASD393</strain>
    </source>
</reference>
<name>A0A6I1EJN2_9BURK</name>
<keyword evidence="1" id="KW-1133">Transmembrane helix</keyword>
<dbReference type="InterPro" id="IPR027417">
    <property type="entry name" value="P-loop_NTPase"/>
</dbReference>
<dbReference type="InterPro" id="IPR006073">
    <property type="entry name" value="GTP-bd"/>
</dbReference>
<gene>
    <name evidence="3" type="ORF">GBM95_06725</name>
</gene>
<accession>A0A6I1EJN2</accession>
<dbReference type="RefSeq" id="WP_152158408.1">
    <property type="nucleotide sequence ID" value="NZ_WEHX01000038.1"/>
</dbReference>
<evidence type="ECO:0000259" key="2">
    <source>
        <dbReference type="Pfam" id="PF01926"/>
    </source>
</evidence>
<dbReference type="GO" id="GO:0005525">
    <property type="term" value="F:GTP binding"/>
    <property type="evidence" value="ECO:0007669"/>
    <property type="project" value="InterPro"/>
</dbReference>
<evidence type="ECO:0000256" key="1">
    <source>
        <dbReference type="SAM" id="Phobius"/>
    </source>
</evidence>
<protein>
    <submittedName>
        <fullName evidence="3">DUF3482 domain-containing protein</fullName>
    </submittedName>
</protein>
<dbReference type="Pfam" id="PF01926">
    <property type="entry name" value="MMR_HSR1"/>
    <property type="match status" value="1"/>
</dbReference>
<keyword evidence="1" id="KW-0472">Membrane</keyword>
<dbReference type="Pfam" id="PF11981">
    <property type="entry name" value="DUF3482"/>
    <property type="match status" value="1"/>
</dbReference>
<dbReference type="AlphaFoldDB" id="A0A6I1EJN2"/>
<keyword evidence="1" id="KW-0812">Transmembrane</keyword>
<dbReference type="Gene3D" id="3.40.50.300">
    <property type="entry name" value="P-loop containing nucleotide triphosphate hydrolases"/>
    <property type="match status" value="1"/>
</dbReference>
<proteinExistence type="predicted"/>
<dbReference type="InterPro" id="IPR021871">
    <property type="entry name" value="DUF3482"/>
</dbReference>
<sequence length="486" mass="53197">MSFSPDPLRIHLSLVSHTNIGKTTLARTLLMRDVGEVADRAHVTESTSDYVLARGPDGSELILWDTPGFGNSVALARRLEGRSNPIGWLLSEVWDRFANKSFWLDQKAVRHIRDISSVVLYLVNIAELPDRAPYIAAEMKILSWIGKPVIVLLNQMGKPREPEAEKAELNIWKKALSDYPFVKTVLPMDAFARCWIQEEMLFNAIGDALPQDQRSAYRTLQSVWRRSRQAAYASSVDAMARHIWHALAAHMPLETPSLRERAITMGQRFGFFKDEHNAVADAQAALASQAADSFCSLTARLIEINGLHGSGVSKEIFRRMKTDWDLAVYSMDPQSAAAIGTGIGAASAAAAGLAVDLSSAGLTLGLGTLVGGLIGAVSGIGAAHAYNLTRQKAGADLTWSSQAVNGFLLETILLYLAVAHFGRGRGDWEESESPEFWKKAVSDTIAQEKIPLADIRKNSPDIGVSELTKKIDSTLKSVFEKLYPPE</sequence>
<comment type="caution">
    <text evidence="3">The sequence shown here is derived from an EMBL/GenBank/DDBJ whole genome shotgun (WGS) entry which is preliminary data.</text>
</comment>
<organism evidence="3 4">
    <name type="scientific">Sutterella seckii</name>
    <dbReference type="NCBI Taxonomy" id="1944635"/>
    <lineage>
        <taxon>Bacteria</taxon>
        <taxon>Pseudomonadati</taxon>
        <taxon>Pseudomonadota</taxon>
        <taxon>Betaproteobacteria</taxon>
        <taxon>Burkholderiales</taxon>
        <taxon>Sutterellaceae</taxon>
        <taxon>Sutterella</taxon>
    </lineage>
</organism>